<dbReference type="PANTHER" id="PTHR34719:SF2">
    <property type="entry name" value="NICKEL-RESPONSIVE REGULATOR"/>
    <property type="match status" value="1"/>
</dbReference>
<dbReference type="Gene3D" id="1.10.1220.10">
    <property type="entry name" value="Met repressor-like"/>
    <property type="match status" value="1"/>
</dbReference>
<name>A0A0W1R2G7_9EURY</name>
<reference evidence="3 4" key="1">
    <citation type="submission" date="2015-12" db="EMBL/GenBank/DDBJ databases">
        <title>Haloprofundus marisrubri gen. nov., sp. nov., an extremely halophilic archaeon isolated from the Discovery deep brine-seawater interface in the Red Sea.</title>
        <authorList>
            <person name="Zhang G."/>
            <person name="Stingl U."/>
            <person name="Rashid M."/>
        </authorList>
    </citation>
    <scope>NUCLEOTIDE SEQUENCE [LARGE SCALE GENOMIC DNA]</scope>
    <source>
        <strain evidence="3 4">SB9</strain>
    </source>
</reference>
<accession>A0A0W1R2G7</accession>
<dbReference type="GO" id="GO:0003677">
    <property type="term" value="F:DNA binding"/>
    <property type="evidence" value="ECO:0007669"/>
    <property type="project" value="TreeGrafter"/>
</dbReference>
<dbReference type="InterPro" id="IPR050192">
    <property type="entry name" value="CopG/NikR_regulator"/>
</dbReference>
<dbReference type="GO" id="GO:0006355">
    <property type="term" value="P:regulation of DNA-templated transcription"/>
    <property type="evidence" value="ECO:0007669"/>
    <property type="project" value="InterPro"/>
</dbReference>
<dbReference type="Pfam" id="PF01402">
    <property type="entry name" value="RHH_1"/>
    <property type="match status" value="1"/>
</dbReference>
<evidence type="ECO:0000313" key="4">
    <source>
        <dbReference type="Proteomes" id="UP000054387"/>
    </source>
</evidence>
<dbReference type="InterPro" id="IPR002145">
    <property type="entry name" value="CopG"/>
</dbReference>
<evidence type="ECO:0000259" key="2">
    <source>
        <dbReference type="Pfam" id="PF01402"/>
    </source>
</evidence>
<dbReference type="Proteomes" id="UP000054387">
    <property type="component" value="Unassembled WGS sequence"/>
</dbReference>
<protein>
    <submittedName>
        <fullName evidence="3">CopG family transcriptional regulator</fullName>
    </submittedName>
</protein>
<dbReference type="OrthoDB" id="25654at2157"/>
<dbReference type="EMBL" id="LOPU01000040">
    <property type="protein sequence ID" value="KTG07664.1"/>
    <property type="molecule type" value="Genomic_DNA"/>
</dbReference>
<dbReference type="InterPro" id="IPR013321">
    <property type="entry name" value="Arc_rbn_hlx_hlx"/>
</dbReference>
<dbReference type="CDD" id="cd22231">
    <property type="entry name" value="RHH_NikR_HicB-like"/>
    <property type="match status" value="1"/>
</dbReference>
<proteinExistence type="predicted"/>
<sequence length="92" mass="10483">MSTDSDSGSNGEMEKINVRVPQTLLSQIDEVWEQRGYANKSEFIRDALRDAVNPPAQLSEEALKHLAESREQREREETVSHDDVKDRLGLDD</sequence>
<comment type="caution">
    <text evidence="3">The sequence shown here is derived from an EMBL/GenBank/DDBJ whole genome shotgun (WGS) entry which is preliminary data.</text>
</comment>
<evidence type="ECO:0000313" key="3">
    <source>
        <dbReference type="EMBL" id="KTG07664.1"/>
    </source>
</evidence>
<dbReference type="InterPro" id="IPR010985">
    <property type="entry name" value="Ribbon_hlx_hlx"/>
</dbReference>
<gene>
    <name evidence="3" type="ORF">AUR64_02140</name>
</gene>
<feature type="domain" description="Ribbon-helix-helix protein CopG" evidence="2">
    <location>
        <begin position="15"/>
        <end position="52"/>
    </location>
</feature>
<organism evidence="3 4">
    <name type="scientific">Haloprofundus marisrubri</name>
    <dbReference type="NCBI Taxonomy" id="1514971"/>
    <lineage>
        <taxon>Archaea</taxon>
        <taxon>Methanobacteriati</taxon>
        <taxon>Methanobacteriota</taxon>
        <taxon>Stenosarchaea group</taxon>
        <taxon>Halobacteria</taxon>
        <taxon>Halobacteriales</taxon>
        <taxon>Haloferacaceae</taxon>
        <taxon>Haloprofundus</taxon>
    </lineage>
</organism>
<dbReference type="RefSeq" id="WP_058583495.1">
    <property type="nucleotide sequence ID" value="NZ_LOPU01000040.1"/>
</dbReference>
<dbReference type="PANTHER" id="PTHR34719">
    <property type="entry name" value="NICKEL-RESPONSIVE REGULATOR"/>
    <property type="match status" value="1"/>
</dbReference>
<keyword evidence="4" id="KW-1185">Reference proteome</keyword>
<dbReference type="AlphaFoldDB" id="A0A0W1R2G7"/>
<evidence type="ECO:0000256" key="1">
    <source>
        <dbReference type="SAM" id="MobiDB-lite"/>
    </source>
</evidence>
<dbReference type="SUPFAM" id="SSF47598">
    <property type="entry name" value="Ribbon-helix-helix"/>
    <property type="match status" value="1"/>
</dbReference>
<feature type="region of interest" description="Disordered" evidence="1">
    <location>
        <begin position="66"/>
        <end position="92"/>
    </location>
</feature>